<name>A0A8K0SU11_9HYPO</name>
<feature type="transmembrane region" description="Helical" evidence="3">
    <location>
        <begin position="170"/>
        <end position="192"/>
    </location>
</feature>
<dbReference type="GO" id="GO:0005388">
    <property type="term" value="F:P-type calcium transporter activity"/>
    <property type="evidence" value="ECO:0007669"/>
    <property type="project" value="TreeGrafter"/>
</dbReference>
<protein>
    <recommendedName>
        <fullName evidence="4">P-type ATPase A domain-containing protein</fullName>
    </recommendedName>
</protein>
<evidence type="ECO:0000256" key="1">
    <source>
        <dbReference type="ARBA" id="ARBA00004127"/>
    </source>
</evidence>
<dbReference type="PANTHER" id="PTHR24093">
    <property type="entry name" value="CATION TRANSPORTING ATPASE"/>
    <property type="match status" value="1"/>
</dbReference>
<dbReference type="InterPro" id="IPR059000">
    <property type="entry name" value="ATPase_P-type_domA"/>
</dbReference>
<keyword evidence="3" id="KW-1133">Transmembrane helix</keyword>
<comment type="caution">
    <text evidence="5">The sequence shown here is derived from an EMBL/GenBank/DDBJ whole genome shotgun (WGS) entry which is preliminary data.</text>
</comment>
<dbReference type="GO" id="GO:0005886">
    <property type="term" value="C:plasma membrane"/>
    <property type="evidence" value="ECO:0007669"/>
    <property type="project" value="TreeGrafter"/>
</dbReference>
<evidence type="ECO:0000256" key="2">
    <source>
        <dbReference type="ARBA" id="ARBA00022842"/>
    </source>
</evidence>
<dbReference type="Gene3D" id="2.70.150.10">
    <property type="entry name" value="Calcium-transporting ATPase, cytoplasmic transduction domain A"/>
    <property type="match status" value="1"/>
</dbReference>
<keyword evidence="3" id="KW-0812">Transmembrane</keyword>
<dbReference type="InterPro" id="IPR008250">
    <property type="entry name" value="ATPase_P-typ_transduc_dom_A_sf"/>
</dbReference>
<keyword evidence="6" id="KW-1185">Reference proteome</keyword>
<reference evidence="5" key="1">
    <citation type="journal article" date="2021" name="Nat. Commun.">
        <title>Genetic determinants of endophytism in the Arabidopsis root mycobiome.</title>
        <authorList>
            <person name="Mesny F."/>
            <person name="Miyauchi S."/>
            <person name="Thiergart T."/>
            <person name="Pickel B."/>
            <person name="Atanasova L."/>
            <person name="Karlsson M."/>
            <person name="Huettel B."/>
            <person name="Barry K.W."/>
            <person name="Haridas S."/>
            <person name="Chen C."/>
            <person name="Bauer D."/>
            <person name="Andreopoulos W."/>
            <person name="Pangilinan J."/>
            <person name="LaButti K."/>
            <person name="Riley R."/>
            <person name="Lipzen A."/>
            <person name="Clum A."/>
            <person name="Drula E."/>
            <person name="Henrissat B."/>
            <person name="Kohler A."/>
            <person name="Grigoriev I.V."/>
            <person name="Martin F.M."/>
            <person name="Hacquard S."/>
        </authorList>
    </citation>
    <scope>NUCLEOTIDE SEQUENCE</scope>
    <source>
        <strain evidence="5">MPI-CAGE-CH-0235</strain>
    </source>
</reference>
<keyword evidence="2" id="KW-0460">Magnesium</keyword>
<evidence type="ECO:0000256" key="3">
    <source>
        <dbReference type="SAM" id="Phobius"/>
    </source>
</evidence>
<proteinExistence type="predicted"/>
<feature type="domain" description="P-type ATPase A" evidence="4">
    <location>
        <begin position="199"/>
        <end position="276"/>
    </location>
</feature>
<evidence type="ECO:0000313" key="5">
    <source>
        <dbReference type="EMBL" id="KAH7316959.1"/>
    </source>
</evidence>
<organism evidence="5 6">
    <name type="scientific">Stachybotrys elegans</name>
    <dbReference type="NCBI Taxonomy" id="80388"/>
    <lineage>
        <taxon>Eukaryota</taxon>
        <taxon>Fungi</taxon>
        <taxon>Dikarya</taxon>
        <taxon>Ascomycota</taxon>
        <taxon>Pezizomycotina</taxon>
        <taxon>Sordariomycetes</taxon>
        <taxon>Hypocreomycetidae</taxon>
        <taxon>Hypocreales</taxon>
        <taxon>Stachybotryaceae</taxon>
        <taxon>Stachybotrys</taxon>
    </lineage>
</organism>
<keyword evidence="3" id="KW-0472">Membrane</keyword>
<evidence type="ECO:0000259" key="4">
    <source>
        <dbReference type="Pfam" id="PF00122"/>
    </source>
</evidence>
<dbReference type="GO" id="GO:0012505">
    <property type="term" value="C:endomembrane system"/>
    <property type="evidence" value="ECO:0007669"/>
    <property type="project" value="UniProtKB-SubCell"/>
</dbReference>
<dbReference type="EMBL" id="JAGPNK010000008">
    <property type="protein sequence ID" value="KAH7316959.1"/>
    <property type="molecule type" value="Genomic_DNA"/>
</dbReference>
<dbReference type="SUPFAM" id="SSF81653">
    <property type="entry name" value="Calcium ATPase, transduction domain A"/>
    <property type="match status" value="1"/>
</dbReference>
<dbReference type="PANTHER" id="PTHR24093:SF369">
    <property type="entry name" value="CALCIUM-TRANSPORTING ATPASE"/>
    <property type="match status" value="1"/>
</dbReference>
<sequence length="292" mass="31962">EALRPDPGTEEDFVIWNNPFAFTPGQMSKLLNPKSYQAFSALGKVDGLARGLLSDTKVGLSVDETCMSSSVAFDNGVKYRTPVSFLADQPRNGSAEPFEDRIRVFGKNTIPPMRAEPLLRNHFVLFSGRLWFPSAIVAIVALGLAVDAYLRTDHSNSRTLSVHWDDKVTICASLIVIALFSSASIVYLARVLTKVTKESQSRSVKVIRSGKLTHISVSDIVVGDVLTLEPGDFVPVDGICIETFNLILDEPSMTGDSVPKFKTSGLEAQTSAFYERQEAREQDPFIISGSKV</sequence>
<dbReference type="Proteomes" id="UP000813444">
    <property type="component" value="Unassembled WGS sequence"/>
</dbReference>
<feature type="non-terminal residue" evidence="5">
    <location>
        <position position="292"/>
    </location>
</feature>
<dbReference type="Pfam" id="PF00122">
    <property type="entry name" value="E1-E2_ATPase"/>
    <property type="match status" value="1"/>
</dbReference>
<dbReference type="GO" id="GO:0006874">
    <property type="term" value="P:intracellular calcium ion homeostasis"/>
    <property type="evidence" value="ECO:0007669"/>
    <property type="project" value="TreeGrafter"/>
</dbReference>
<comment type="subcellular location">
    <subcellularLocation>
        <location evidence="1">Endomembrane system</location>
        <topology evidence="1">Multi-pass membrane protein</topology>
    </subcellularLocation>
</comment>
<dbReference type="OrthoDB" id="5096074at2759"/>
<feature type="transmembrane region" description="Helical" evidence="3">
    <location>
        <begin position="130"/>
        <end position="150"/>
    </location>
</feature>
<accession>A0A8K0SU11</accession>
<gene>
    <name evidence="5" type="ORF">B0I35DRAFT_333590</name>
</gene>
<feature type="non-terminal residue" evidence="5">
    <location>
        <position position="1"/>
    </location>
</feature>
<dbReference type="AlphaFoldDB" id="A0A8K0SU11"/>
<evidence type="ECO:0000313" key="6">
    <source>
        <dbReference type="Proteomes" id="UP000813444"/>
    </source>
</evidence>